<dbReference type="GO" id="GO:0046487">
    <property type="term" value="P:glyoxylate metabolic process"/>
    <property type="evidence" value="ECO:0007669"/>
    <property type="project" value="TreeGrafter"/>
</dbReference>
<dbReference type="PANTHER" id="PTHR43489">
    <property type="entry name" value="ISOMERASE"/>
    <property type="match status" value="1"/>
</dbReference>
<name>A0A917F195_9MICO</name>
<evidence type="ECO:0000256" key="1">
    <source>
        <dbReference type="ARBA" id="ARBA00023235"/>
    </source>
</evidence>
<dbReference type="InterPro" id="IPR036237">
    <property type="entry name" value="Xyl_isomerase-like_sf"/>
</dbReference>
<feature type="domain" description="Xylose isomerase-like TIM barrel" evidence="5">
    <location>
        <begin position="25"/>
        <end position="267"/>
    </location>
</feature>
<evidence type="ECO:0000256" key="4">
    <source>
        <dbReference type="PIRSR" id="PIRSR006241-50"/>
    </source>
</evidence>
<dbReference type="SUPFAM" id="SSF51658">
    <property type="entry name" value="Xylose isomerase-like"/>
    <property type="match status" value="1"/>
</dbReference>
<evidence type="ECO:0000313" key="6">
    <source>
        <dbReference type="EMBL" id="GGF40380.1"/>
    </source>
</evidence>
<gene>
    <name evidence="6" type="ORF">GCM10011366_05010</name>
</gene>
<sequence length="271" mass="29464">MTAAVRWVANLSMLFNELPLLERPAAARAAGFEDVEMWWPFDGRAVPRPTEVDRLVEVIVEAGVHLTAMNLFAGFMAQGDRGVLSHPDRAAEFGSCLDTAVTFAQRLGVKLFNAPYGLCLPDLPEDVQARTALRSLGSAATRLDEVGGTVLIEPLSGAPDYPLRSTQDAVEVIESVRRTSGLPNVALLLDQYHLERNGFDPLPDARTLEYVRHVQVAESPSRGEPGSGAGRVAAFVDALLARGYQGAVALEYKPTTTTAESLQTWRRHVSR</sequence>
<keyword evidence="2" id="KW-0119">Carbohydrate metabolism</keyword>
<comment type="caution">
    <text evidence="6">The sequence shown here is derived from an EMBL/GenBank/DDBJ whole genome shotgun (WGS) entry which is preliminary data.</text>
</comment>
<dbReference type="EMBL" id="BMEM01000001">
    <property type="protein sequence ID" value="GGF40380.1"/>
    <property type="molecule type" value="Genomic_DNA"/>
</dbReference>
<dbReference type="Gene3D" id="3.20.20.150">
    <property type="entry name" value="Divalent-metal-dependent TIM barrel enzymes"/>
    <property type="match status" value="1"/>
</dbReference>
<feature type="active site" description="Proton donor/acceptor" evidence="4">
    <location>
        <position position="153"/>
    </location>
</feature>
<reference evidence="6" key="2">
    <citation type="submission" date="2020-09" db="EMBL/GenBank/DDBJ databases">
        <authorList>
            <person name="Sun Q."/>
            <person name="Zhou Y."/>
        </authorList>
    </citation>
    <scope>NUCLEOTIDE SEQUENCE</scope>
    <source>
        <strain evidence="6">CGMCC 1.12160</strain>
    </source>
</reference>
<dbReference type="Pfam" id="PF01261">
    <property type="entry name" value="AP_endonuc_2"/>
    <property type="match status" value="1"/>
</dbReference>
<dbReference type="InterPro" id="IPR013022">
    <property type="entry name" value="Xyl_isomerase-like_TIM-brl"/>
</dbReference>
<keyword evidence="7" id="KW-1185">Reference proteome</keyword>
<proteinExistence type="inferred from homology"/>
<keyword evidence="1 3" id="KW-0413">Isomerase</keyword>
<evidence type="ECO:0000256" key="3">
    <source>
        <dbReference type="PIRNR" id="PIRNR006241"/>
    </source>
</evidence>
<dbReference type="InterPro" id="IPR026040">
    <property type="entry name" value="HyI-like"/>
</dbReference>
<dbReference type="PANTHER" id="PTHR43489:SF6">
    <property type="entry name" value="HYDROXYPYRUVATE ISOMERASE-RELATED"/>
    <property type="match status" value="1"/>
</dbReference>
<dbReference type="GO" id="GO:0008903">
    <property type="term" value="F:hydroxypyruvate isomerase activity"/>
    <property type="evidence" value="ECO:0007669"/>
    <property type="project" value="TreeGrafter"/>
</dbReference>
<evidence type="ECO:0000256" key="2">
    <source>
        <dbReference type="ARBA" id="ARBA00023277"/>
    </source>
</evidence>
<dbReference type="Proteomes" id="UP000605670">
    <property type="component" value="Unassembled WGS sequence"/>
</dbReference>
<organism evidence="6 7">
    <name type="scientific">Ornithinimicrobium tianjinense</name>
    <dbReference type="NCBI Taxonomy" id="1195761"/>
    <lineage>
        <taxon>Bacteria</taxon>
        <taxon>Bacillati</taxon>
        <taxon>Actinomycetota</taxon>
        <taxon>Actinomycetes</taxon>
        <taxon>Micrococcales</taxon>
        <taxon>Ornithinimicrobiaceae</taxon>
        <taxon>Ornithinimicrobium</taxon>
    </lineage>
</organism>
<dbReference type="InterPro" id="IPR050417">
    <property type="entry name" value="Sugar_Epim/Isomerase"/>
</dbReference>
<protein>
    <submittedName>
        <fullName evidence="6">Hydroxypyruvate isomerase</fullName>
    </submittedName>
</protein>
<feature type="active site" description="Proton donor/acceptor" evidence="4">
    <location>
        <position position="251"/>
    </location>
</feature>
<dbReference type="AlphaFoldDB" id="A0A917F195"/>
<comment type="similarity">
    <text evidence="3">Belongs to the hyi family.</text>
</comment>
<evidence type="ECO:0000259" key="5">
    <source>
        <dbReference type="Pfam" id="PF01261"/>
    </source>
</evidence>
<accession>A0A917F195</accession>
<dbReference type="RefSeq" id="WP_188428021.1">
    <property type="nucleotide sequence ID" value="NZ_BAABKH010000010.1"/>
</dbReference>
<evidence type="ECO:0000313" key="7">
    <source>
        <dbReference type="Proteomes" id="UP000605670"/>
    </source>
</evidence>
<dbReference type="PIRSF" id="PIRSF006241">
    <property type="entry name" value="HyI"/>
    <property type="match status" value="1"/>
</dbReference>
<reference evidence="6" key="1">
    <citation type="journal article" date="2014" name="Int. J. Syst. Evol. Microbiol.">
        <title>Complete genome sequence of Corynebacterium casei LMG S-19264T (=DSM 44701T), isolated from a smear-ripened cheese.</title>
        <authorList>
            <consortium name="US DOE Joint Genome Institute (JGI-PGF)"/>
            <person name="Walter F."/>
            <person name="Albersmeier A."/>
            <person name="Kalinowski J."/>
            <person name="Ruckert C."/>
        </authorList>
    </citation>
    <scope>NUCLEOTIDE SEQUENCE</scope>
    <source>
        <strain evidence="6">CGMCC 1.12160</strain>
    </source>
</reference>